<reference evidence="2 3" key="1">
    <citation type="journal article" date="2018" name="Elife">
        <title>Firefly genomes illuminate parallel origins of bioluminescence in beetles.</title>
        <authorList>
            <person name="Fallon T.R."/>
            <person name="Lower S.E."/>
            <person name="Chang C.H."/>
            <person name="Bessho-Uehara M."/>
            <person name="Martin G.J."/>
            <person name="Bewick A.J."/>
            <person name="Behringer M."/>
            <person name="Debat H.J."/>
            <person name="Wong I."/>
            <person name="Day J.C."/>
            <person name="Suvorov A."/>
            <person name="Silva C.J."/>
            <person name="Stanger-Hall K.F."/>
            <person name="Hall D.W."/>
            <person name="Schmitz R.J."/>
            <person name="Nelson D.R."/>
            <person name="Lewis S.M."/>
            <person name="Shigenobu S."/>
            <person name="Bybee S.M."/>
            <person name="Larracuente A.M."/>
            <person name="Oba Y."/>
            <person name="Weng J.K."/>
        </authorList>
    </citation>
    <scope>NUCLEOTIDE SEQUENCE [LARGE SCALE GENOMIC DNA]</scope>
    <source>
        <strain evidence="2">1611_PpyrPB1</strain>
        <tissue evidence="2">Whole body</tissue>
    </source>
</reference>
<evidence type="ECO:0000256" key="1">
    <source>
        <dbReference type="SAM" id="Phobius"/>
    </source>
</evidence>
<protein>
    <submittedName>
        <fullName evidence="2">Uncharacterized protein</fullName>
    </submittedName>
</protein>
<keyword evidence="3" id="KW-1185">Reference proteome</keyword>
<accession>A0A5N4AZT4</accession>
<name>A0A5N4AZT4_PHOPY</name>
<feature type="transmembrane region" description="Helical" evidence="1">
    <location>
        <begin position="67"/>
        <end position="86"/>
    </location>
</feature>
<gene>
    <name evidence="2" type="ORF">PPYR_04954</name>
</gene>
<organism evidence="2 3">
    <name type="scientific">Photinus pyralis</name>
    <name type="common">Common eastern firefly</name>
    <name type="synonym">Lampyris pyralis</name>
    <dbReference type="NCBI Taxonomy" id="7054"/>
    <lineage>
        <taxon>Eukaryota</taxon>
        <taxon>Metazoa</taxon>
        <taxon>Ecdysozoa</taxon>
        <taxon>Arthropoda</taxon>
        <taxon>Hexapoda</taxon>
        <taxon>Insecta</taxon>
        <taxon>Pterygota</taxon>
        <taxon>Neoptera</taxon>
        <taxon>Endopterygota</taxon>
        <taxon>Coleoptera</taxon>
        <taxon>Polyphaga</taxon>
        <taxon>Elateriformia</taxon>
        <taxon>Elateroidea</taxon>
        <taxon>Lampyridae</taxon>
        <taxon>Lampyrinae</taxon>
        <taxon>Photinus</taxon>
    </lineage>
</organism>
<dbReference type="AlphaFoldDB" id="A0A5N4AZT4"/>
<dbReference type="InParanoid" id="A0A5N4AZT4"/>
<comment type="caution">
    <text evidence="2">The sequence shown here is derived from an EMBL/GenBank/DDBJ whole genome shotgun (WGS) entry which is preliminary data.</text>
</comment>
<evidence type="ECO:0000313" key="2">
    <source>
        <dbReference type="EMBL" id="KAB0802768.1"/>
    </source>
</evidence>
<keyword evidence="1" id="KW-0472">Membrane</keyword>
<evidence type="ECO:0000313" key="3">
    <source>
        <dbReference type="Proteomes" id="UP000327044"/>
    </source>
</evidence>
<keyword evidence="1" id="KW-0812">Transmembrane</keyword>
<proteinExistence type="predicted"/>
<dbReference type="EMBL" id="VVIM01000002">
    <property type="protein sequence ID" value="KAB0802768.1"/>
    <property type="molecule type" value="Genomic_DNA"/>
</dbReference>
<sequence>MRECEIPLLFVEETPKHAEGHINIKSNHTDNTYQKQGKVKPACISSSTCTKLKQVNYTFMRKLHCDAYYIQLVFLFTSYIIIVDVSETPNQRQFVKITIAFQ</sequence>
<dbReference type="Proteomes" id="UP000327044">
    <property type="component" value="Unassembled WGS sequence"/>
</dbReference>
<keyword evidence="1" id="KW-1133">Transmembrane helix</keyword>